<accession>A0A4Y7L2D8</accession>
<sequence>MDAIIKFPRSKRKRLKIEAGESILRLGLEKIRSIIVIDQKGKNTEVVIRKDSHSIDDQRGMNTNVVVSDELHSGVVDQKLKYTLMPCFRSVQQ</sequence>
<evidence type="ECO:0000313" key="1">
    <source>
        <dbReference type="EMBL" id="RZC78598.1"/>
    </source>
</evidence>
<gene>
    <name evidence="1" type="ORF">C5167_002842</name>
</gene>
<evidence type="ECO:0000313" key="2">
    <source>
        <dbReference type="Proteomes" id="UP000316621"/>
    </source>
</evidence>
<dbReference type="Gramene" id="RZC78598">
    <property type="protein sequence ID" value="RZC78598"/>
    <property type="gene ID" value="C5167_002842"/>
</dbReference>
<proteinExistence type="predicted"/>
<dbReference type="Proteomes" id="UP000316621">
    <property type="component" value="Chromosome 9"/>
</dbReference>
<dbReference type="EMBL" id="CM010723">
    <property type="protein sequence ID" value="RZC78598.1"/>
    <property type="molecule type" value="Genomic_DNA"/>
</dbReference>
<organism evidence="1 2">
    <name type="scientific">Papaver somniferum</name>
    <name type="common">Opium poppy</name>
    <dbReference type="NCBI Taxonomy" id="3469"/>
    <lineage>
        <taxon>Eukaryota</taxon>
        <taxon>Viridiplantae</taxon>
        <taxon>Streptophyta</taxon>
        <taxon>Embryophyta</taxon>
        <taxon>Tracheophyta</taxon>
        <taxon>Spermatophyta</taxon>
        <taxon>Magnoliopsida</taxon>
        <taxon>Ranunculales</taxon>
        <taxon>Papaveraceae</taxon>
        <taxon>Papaveroideae</taxon>
        <taxon>Papaver</taxon>
    </lineage>
</organism>
<dbReference type="AlphaFoldDB" id="A0A4Y7L2D8"/>
<name>A0A4Y7L2D8_PAPSO</name>
<protein>
    <submittedName>
        <fullName evidence="1">Uncharacterized protein</fullName>
    </submittedName>
</protein>
<keyword evidence="2" id="KW-1185">Reference proteome</keyword>
<reference evidence="1 2" key="1">
    <citation type="journal article" date="2018" name="Science">
        <title>The opium poppy genome and morphinan production.</title>
        <authorList>
            <person name="Guo L."/>
            <person name="Winzer T."/>
            <person name="Yang X."/>
            <person name="Li Y."/>
            <person name="Ning Z."/>
            <person name="He Z."/>
            <person name="Teodor R."/>
            <person name="Lu Y."/>
            <person name="Bowser T.A."/>
            <person name="Graham I.A."/>
            <person name="Ye K."/>
        </authorList>
    </citation>
    <scope>NUCLEOTIDE SEQUENCE [LARGE SCALE GENOMIC DNA]</scope>
    <source>
        <strain evidence="2">cv. HN1</strain>
        <tissue evidence="1">Leaves</tissue>
    </source>
</reference>